<proteinExistence type="predicted"/>
<evidence type="ECO:0008006" key="5">
    <source>
        <dbReference type="Google" id="ProtNLM"/>
    </source>
</evidence>
<evidence type="ECO:0000313" key="4">
    <source>
        <dbReference type="Proteomes" id="UP001295684"/>
    </source>
</evidence>
<sequence>MSTSLMQCLEEIGGKPLLDSKNHFLFDHEEIGKGFDEISHLHPEPSDLHNHTKYEQTNWLRNIHEPYSEPPKKRAKKEADKTLGEDLSFALSEESKDVLGEHPSWHELNSDNPNQNSIPKKELEAKSKKSNKRKRDSISTRVKKCRERKEKFYKDLEARAARLEKKCEMLTKELADYKTKLSFYENMQNTPGSANFQSVDSKFFDNVRKKIQESKESDLTIVKAFEKVGNLYGPFGQEKLKVLESSFNCFLENILSGSNIKIAFYACESFPKNYTEYQKYLKLKKYQQHEKFPDKNVREFINYRQSWLKTKVEFNNWIKNMIPALKMIREEMKDAIGTLFDARMNIYKTLMRLDLFMEFLPNLQLNREEILRILEETKHSNFVISSKEALGISEEEIEITETMEVPNKSIYKNYLKFQNLLAEKQRVPKQFKKTYKIRNLSFA</sequence>
<keyword evidence="4" id="KW-1185">Reference proteome</keyword>
<feature type="coiled-coil region" evidence="1">
    <location>
        <begin position="146"/>
        <end position="187"/>
    </location>
</feature>
<evidence type="ECO:0000313" key="3">
    <source>
        <dbReference type="EMBL" id="CAI2367384.1"/>
    </source>
</evidence>
<name>A0AAD1UL75_EUPCR</name>
<keyword evidence="1" id="KW-0175">Coiled coil</keyword>
<dbReference type="EMBL" id="CAMPGE010008486">
    <property type="protein sequence ID" value="CAI2367384.1"/>
    <property type="molecule type" value="Genomic_DNA"/>
</dbReference>
<comment type="caution">
    <text evidence="3">The sequence shown here is derived from an EMBL/GenBank/DDBJ whole genome shotgun (WGS) entry which is preliminary data.</text>
</comment>
<accession>A0AAD1UL75</accession>
<gene>
    <name evidence="3" type="ORF">ECRASSUSDP1_LOCUS8666</name>
</gene>
<organism evidence="3 4">
    <name type="scientific">Euplotes crassus</name>
    <dbReference type="NCBI Taxonomy" id="5936"/>
    <lineage>
        <taxon>Eukaryota</taxon>
        <taxon>Sar</taxon>
        <taxon>Alveolata</taxon>
        <taxon>Ciliophora</taxon>
        <taxon>Intramacronucleata</taxon>
        <taxon>Spirotrichea</taxon>
        <taxon>Hypotrichia</taxon>
        <taxon>Euplotida</taxon>
        <taxon>Euplotidae</taxon>
        <taxon>Moneuplotes</taxon>
    </lineage>
</organism>
<protein>
    <recommendedName>
        <fullName evidence="5">BZIP domain-containing protein</fullName>
    </recommendedName>
</protein>
<dbReference type="AlphaFoldDB" id="A0AAD1UL75"/>
<feature type="region of interest" description="Disordered" evidence="2">
    <location>
        <begin position="102"/>
        <end position="141"/>
    </location>
</feature>
<dbReference type="Proteomes" id="UP001295684">
    <property type="component" value="Unassembled WGS sequence"/>
</dbReference>
<evidence type="ECO:0000256" key="1">
    <source>
        <dbReference type="SAM" id="Coils"/>
    </source>
</evidence>
<evidence type="ECO:0000256" key="2">
    <source>
        <dbReference type="SAM" id="MobiDB-lite"/>
    </source>
</evidence>
<reference evidence="3" key="1">
    <citation type="submission" date="2023-07" db="EMBL/GenBank/DDBJ databases">
        <authorList>
            <consortium name="AG Swart"/>
            <person name="Singh M."/>
            <person name="Singh A."/>
            <person name="Seah K."/>
            <person name="Emmerich C."/>
        </authorList>
    </citation>
    <scope>NUCLEOTIDE SEQUENCE</scope>
    <source>
        <strain evidence="3">DP1</strain>
    </source>
</reference>
<feature type="compositionally biased region" description="Basic residues" evidence="2">
    <location>
        <begin position="128"/>
        <end position="141"/>
    </location>
</feature>